<keyword evidence="8" id="KW-0963">Cytoplasm</keyword>
<evidence type="ECO:0000313" key="9">
    <source>
        <dbReference type="EMBL" id="CAL94805.1"/>
    </source>
</evidence>
<dbReference type="EC" id="2.6.1.11" evidence="8"/>
<feature type="binding site" evidence="8">
    <location>
        <position position="130"/>
    </location>
    <ligand>
        <name>N(2)-acetyl-L-ornithine</name>
        <dbReference type="ChEBI" id="CHEBI:57805"/>
    </ligand>
</feature>
<evidence type="ECO:0000256" key="3">
    <source>
        <dbReference type="ARBA" id="ARBA00022576"/>
    </source>
</evidence>
<comment type="caution">
    <text evidence="8">Lacks conserved residue(s) required for the propagation of feature annotation.</text>
</comment>
<comment type="catalytic activity">
    <reaction evidence="8">
        <text>N(2)-acetyl-L-ornithine + 2-oxoglutarate = N-acetyl-L-glutamate 5-semialdehyde + L-glutamate</text>
        <dbReference type="Rhea" id="RHEA:18049"/>
        <dbReference type="ChEBI" id="CHEBI:16810"/>
        <dbReference type="ChEBI" id="CHEBI:29123"/>
        <dbReference type="ChEBI" id="CHEBI:29985"/>
        <dbReference type="ChEBI" id="CHEBI:57805"/>
        <dbReference type="EC" id="2.6.1.11"/>
    </reaction>
</comment>
<comment type="catalytic activity">
    <reaction evidence="7">
        <text>L-2,4-diaminobutanoate + 2-oxoglutarate = L-aspartate 4-semialdehyde + L-glutamate</text>
        <dbReference type="Rhea" id="RHEA:11160"/>
        <dbReference type="ChEBI" id="CHEBI:16810"/>
        <dbReference type="ChEBI" id="CHEBI:29985"/>
        <dbReference type="ChEBI" id="CHEBI:58761"/>
        <dbReference type="ChEBI" id="CHEBI:537519"/>
        <dbReference type="EC" id="2.6.1.76"/>
    </reaction>
</comment>
<comment type="subunit">
    <text evidence="8">Homodimer.</text>
</comment>
<organism evidence="9 10">
    <name type="scientific">Azoarcus sp. (strain BH72)</name>
    <dbReference type="NCBI Taxonomy" id="418699"/>
    <lineage>
        <taxon>Bacteria</taxon>
        <taxon>Pseudomonadati</taxon>
        <taxon>Pseudomonadota</taxon>
        <taxon>Betaproteobacteria</taxon>
        <taxon>Rhodocyclales</taxon>
        <taxon>Zoogloeaceae</taxon>
        <taxon>Azoarcus</taxon>
    </lineage>
</organism>
<evidence type="ECO:0000256" key="7">
    <source>
        <dbReference type="ARBA" id="ARBA00049111"/>
    </source>
</evidence>
<dbReference type="KEGG" id="azo:azo2188"/>
<feature type="binding site" evidence="8">
    <location>
        <begin position="214"/>
        <end position="217"/>
    </location>
    <ligand>
        <name>pyridoxal 5'-phosphate</name>
        <dbReference type="ChEBI" id="CHEBI:597326"/>
    </ligand>
</feature>
<evidence type="ECO:0000256" key="4">
    <source>
        <dbReference type="ARBA" id="ARBA00022605"/>
    </source>
</evidence>
<dbReference type="HAMAP" id="MF_01107">
    <property type="entry name" value="ArgD_aminotrans_3"/>
    <property type="match status" value="1"/>
</dbReference>
<name>A1K7K0_AZOSB</name>
<dbReference type="InterPro" id="IPR004636">
    <property type="entry name" value="AcOrn/SuccOrn_fam"/>
</dbReference>
<dbReference type="FunFam" id="3.40.640.10:FF:000004">
    <property type="entry name" value="Acetylornithine aminotransferase"/>
    <property type="match status" value="1"/>
</dbReference>
<dbReference type="UniPathway" id="UPA00068">
    <property type="reaction ID" value="UER00109"/>
</dbReference>
<protein>
    <recommendedName>
        <fullName evidence="8">Acetylornithine aminotransferase</fullName>
        <shortName evidence="8">ACOAT</shortName>
        <ecNumber evidence="8">2.6.1.11</ecNumber>
    </recommendedName>
</protein>
<keyword evidence="4 8" id="KW-0028">Amino-acid biosynthesis</keyword>
<dbReference type="GO" id="GO:0006526">
    <property type="term" value="P:L-arginine biosynthetic process"/>
    <property type="evidence" value="ECO:0007669"/>
    <property type="project" value="UniProtKB-UniRule"/>
</dbReference>
<dbReference type="GO" id="GO:0042802">
    <property type="term" value="F:identical protein binding"/>
    <property type="evidence" value="ECO:0007669"/>
    <property type="project" value="TreeGrafter"/>
</dbReference>
<dbReference type="Pfam" id="PF00202">
    <property type="entry name" value="Aminotran_3"/>
    <property type="match status" value="1"/>
</dbReference>
<evidence type="ECO:0000256" key="5">
    <source>
        <dbReference type="ARBA" id="ARBA00022679"/>
    </source>
</evidence>
<feature type="binding site" evidence="8">
    <location>
        <position position="272"/>
    </location>
    <ligand>
        <name>pyridoxal 5'-phosphate</name>
        <dbReference type="ChEBI" id="CHEBI:597326"/>
    </ligand>
</feature>
<comment type="miscellaneous">
    <text evidence="8">May also have succinyldiaminopimelate aminotransferase activity, thus carrying out the corresponding step in lysine biosynthesis.</text>
</comment>
<evidence type="ECO:0000256" key="8">
    <source>
        <dbReference type="HAMAP-Rule" id="MF_01107"/>
    </source>
</evidence>
<dbReference type="InterPro" id="IPR015421">
    <property type="entry name" value="PyrdxlP-dep_Trfase_major"/>
</dbReference>
<accession>A1K7K0</accession>
<keyword evidence="3 8" id="KW-0032">Aminotransferase</keyword>
<evidence type="ECO:0000256" key="2">
    <source>
        <dbReference type="ARBA" id="ARBA00022571"/>
    </source>
</evidence>
<dbReference type="PROSITE" id="PS00600">
    <property type="entry name" value="AA_TRANSFER_CLASS_3"/>
    <property type="match status" value="1"/>
</dbReference>
<dbReference type="PANTHER" id="PTHR11986:SF79">
    <property type="entry name" value="ACETYLORNITHINE AMINOTRANSFERASE, MITOCHONDRIAL"/>
    <property type="match status" value="1"/>
</dbReference>
<dbReference type="AlphaFoldDB" id="A1K7K0"/>
<comment type="pathway">
    <text evidence="8">Amino-acid biosynthesis; L-arginine biosynthesis; N(2)-acetyl-L-ornithine from L-glutamate: step 4/4.</text>
</comment>
<dbReference type="EMBL" id="AM406670">
    <property type="protein sequence ID" value="CAL94805.1"/>
    <property type="molecule type" value="Genomic_DNA"/>
</dbReference>
<comment type="pathway">
    <text evidence="1">Amine and polyamine biosynthesis; ectoine biosynthesis; L-ectoine from L-aspartate 4-semialdehyde: step 1/3.</text>
</comment>
<comment type="subcellular location">
    <subcellularLocation>
        <location evidence="8">Cytoplasm</location>
    </subcellularLocation>
</comment>
<gene>
    <name evidence="8 9" type="primary">argD</name>
    <name evidence="9" type="ordered locus">azo2188</name>
</gene>
<dbReference type="GO" id="GO:0030170">
    <property type="term" value="F:pyridoxal phosphate binding"/>
    <property type="evidence" value="ECO:0007669"/>
    <property type="project" value="InterPro"/>
</dbReference>
<dbReference type="InterPro" id="IPR015422">
    <property type="entry name" value="PyrdxlP-dep_Trfase_small"/>
</dbReference>
<evidence type="ECO:0000256" key="1">
    <source>
        <dbReference type="ARBA" id="ARBA00004946"/>
    </source>
</evidence>
<reference evidence="9 10" key="1">
    <citation type="journal article" date="2006" name="Nat. Biotechnol.">
        <title>Complete genome of the mutualistic, N2-fixing grass endophyte Azoarcus sp. strain BH72.</title>
        <authorList>
            <person name="Krause A."/>
            <person name="Ramakumar A."/>
            <person name="Bartels D."/>
            <person name="Battistoni F."/>
            <person name="Bekel T."/>
            <person name="Boch J."/>
            <person name="Boehm M."/>
            <person name="Friedrich F."/>
            <person name="Hurek T."/>
            <person name="Krause L."/>
            <person name="Linke B."/>
            <person name="McHardy A.C."/>
            <person name="Sarkar A."/>
            <person name="Schneiker S."/>
            <person name="Syed A.A."/>
            <person name="Thauer R."/>
            <person name="Vorhoelter F.-J."/>
            <person name="Weidner S."/>
            <person name="Puehler A."/>
            <person name="Reinhold-Hurek B."/>
            <person name="Kaiser O."/>
            <person name="Goesmann A."/>
        </authorList>
    </citation>
    <scope>NUCLEOTIDE SEQUENCE [LARGE SCALE GENOMIC DNA]</scope>
    <source>
        <strain evidence="9 10">BH72</strain>
    </source>
</reference>
<feature type="binding site" evidence="8">
    <location>
        <position position="127"/>
    </location>
    <ligand>
        <name>pyridoxal 5'-phosphate</name>
        <dbReference type="ChEBI" id="CHEBI:597326"/>
    </ligand>
</feature>
<feature type="binding site" evidence="8">
    <location>
        <position position="271"/>
    </location>
    <ligand>
        <name>N(2)-acetyl-L-ornithine</name>
        <dbReference type="ChEBI" id="CHEBI:57805"/>
    </ligand>
</feature>
<feature type="modified residue" description="N6-(pyridoxal phosphate)lysine" evidence="8">
    <location>
        <position position="243"/>
    </location>
</feature>
<dbReference type="GO" id="GO:0045303">
    <property type="term" value="F:diaminobutyrate-2-oxoglutarate transaminase activity"/>
    <property type="evidence" value="ECO:0007669"/>
    <property type="project" value="UniProtKB-EC"/>
</dbReference>
<dbReference type="KEGG" id="aoa:dqs_2321"/>
<dbReference type="NCBIfam" id="NF002325">
    <property type="entry name" value="PRK01278.1"/>
    <property type="match status" value="1"/>
</dbReference>
<dbReference type="NCBIfam" id="TIGR00707">
    <property type="entry name" value="argD"/>
    <property type="match status" value="1"/>
</dbReference>
<dbReference type="GO" id="GO:0005737">
    <property type="term" value="C:cytoplasm"/>
    <property type="evidence" value="ECO:0007669"/>
    <property type="project" value="UniProtKB-SubCell"/>
</dbReference>
<dbReference type="PANTHER" id="PTHR11986">
    <property type="entry name" value="AMINOTRANSFERASE CLASS III"/>
    <property type="match status" value="1"/>
</dbReference>
<dbReference type="InterPro" id="IPR049704">
    <property type="entry name" value="Aminotrans_3_PPA_site"/>
</dbReference>
<dbReference type="PIRSF" id="PIRSF000521">
    <property type="entry name" value="Transaminase_4ab_Lys_Orn"/>
    <property type="match status" value="1"/>
</dbReference>
<dbReference type="CDD" id="cd00610">
    <property type="entry name" value="OAT_like"/>
    <property type="match status" value="1"/>
</dbReference>
<dbReference type="Proteomes" id="UP000002588">
    <property type="component" value="Chromosome"/>
</dbReference>
<dbReference type="InterPro" id="IPR015424">
    <property type="entry name" value="PyrdxlP-dep_Trfase"/>
</dbReference>
<keyword evidence="6 8" id="KW-0663">Pyridoxal phosphate</keyword>
<dbReference type="Gene3D" id="3.40.640.10">
    <property type="entry name" value="Type I PLP-dependent aspartate aminotransferase-like (Major domain)"/>
    <property type="match status" value="1"/>
</dbReference>
<sequence>MSHVMNTYARLPVAFERGEGVWLYDDAGKRYLDALSGIAVSTLGHNHPRLVRAIAEQAAAVLHTSNLYRIPLQEKLADRLGAISGMDEVFFCNSGCEANEAAIKLARFYGHKRGVAQPTIIVMENAFHGRTLATLSATGNRKAQAGFEPLVSGFIRVPYRDIQAIRQVAEHNQDVVAVMLEMIQGEGGINLAEAGFQRELRELCDARGWLLICDEVQCGVGRTGKWFGWQHADVRPDVVTLAKGLGSGVPIGACLTSGAAAGLFGPGNHGSTFGGNPLACAAALTTLEVIEESGLMAQAEAVGETICSGLREALAGCEGVVEIRGRGLMIGVELDRPCGALVTKALENGLLINVTAERVVRLLPALVFTAADAQALVGALAPLIRDFLSQQGKGTA</sequence>
<dbReference type="HOGENOM" id="CLU_016922_10_1_4"/>
<keyword evidence="5 8" id="KW-0808">Transferase</keyword>
<comment type="cofactor">
    <cofactor evidence="8">
        <name>pyridoxal 5'-phosphate</name>
        <dbReference type="ChEBI" id="CHEBI:597326"/>
    </cofactor>
    <text evidence="8">Binds 1 pyridoxal phosphate per subunit.</text>
</comment>
<dbReference type="eggNOG" id="COG4992">
    <property type="taxonomic scope" value="Bacteria"/>
</dbReference>
<dbReference type="InterPro" id="IPR005814">
    <property type="entry name" value="Aminotrans_3"/>
</dbReference>
<dbReference type="STRING" id="62928.azo2188"/>
<evidence type="ECO:0000256" key="6">
    <source>
        <dbReference type="ARBA" id="ARBA00022898"/>
    </source>
</evidence>
<dbReference type="Gene3D" id="3.90.1150.10">
    <property type="entry name" value="Aspartate Aminotransferase, domain 1"/>
    <property type="match status" value="1"/>
</dbReference>
<dbReference type="RefSeq" id="WP_011765919.1">
    <property type="nucleotide sequence ID" value="NC_008702.1"/>
</dbReference>
<dbReference type="InterPro" id="IPR050103">
    <property type="entry name" value="Class-III_PLP-dep_AT"/>
</dbReference>
<dbReference type="OrthoDB" id="3398487at2"/>
<keyword evidence="10" id="KW-1185">Reference proteome</keyword>
<dbReference type="SUPFAM" id="SSF53383">
    <property type="entry name" value="PLP-dependent transferases"/>
    <property type="match status" value="1"/>
</dbReference>
<evidence type="ECO:0000313" key="10">
    <source>
        <dbReference type="Proteomes" id="UP000002588"/>
    </source>
</evidence>
<comment type="similarity">
    <text evidence="8">Belongs to the class-III pyridoxal-phosphate-dependent aminotransferase family. ArgD subfamily.</text>
</comment>
<keyword evidence="2 8" id="KW-0055">Arginine biosynthesis</keyword>
<proteinExistence type="inferred from homology"/>
<dbReference type="GO" id="GO:0003992">
    <property type="term" value="F:N2-acetyl-L-ornithine:2-oxoglutarate 5-aminotransferase activity"/>
    <property type="evidence" value="ECO:0007669"/>
    <property type="project" value="UniProtKB-UniRule"/>
</dbReference>